<feature type="region of interest" description="Disordered" evidence="1">
    <location>
        <begin position="1"/>
        <end position="21"/>
    </location>
</feature>
<dbReference type="AlphaFoldDB" id="A0A3A2ZFQ9"/>
<accession>A0A3A2ZFQ9</accession>
<protein>
    <recommendedName>
        <fullName evidence="4">DUF4219 domain-containing protein</fullName>
    </recommendedName>
</protein>
<evidence type="ECO:0000256" key="1">
    <source>
        <dbReference type="SAM" id="MobiDB-lite"/>
    </source>
</evidence>
<evidence type="ECO:0000313" key="3">
    <source>
        <dbReference type="Proteomes" id="UP000266188"/>
    </source>
</evidence>
<gene>
    <name evidence="2" type="ORF">PHISCL_06547</name>
</gene>
<dbReference type="EMBL" id="MVGC01000251">
    <property type="protein sequence ID" value="RJE21113.1"/>
    <property type="molecule type" value="Genomic_DNA"/>
</dbReference>
<evidence type="ECO:0000313" key="2">
    <source>
        <dbReference type="EMBL" id="RJE21113.1"/>
    </source>
</evidence>
<organism evidence="2 3">
    <name type="scientific">Aspergillus sclerotialis</name>
    <dbReference type="NCBI Taxonomy" id="2070753"/>
    <lineage>
        <taxon>Eukaryota</taxon>
        <taxon>Fungi</taxon>
        <taxon>Dikarya</taxon>
        <taxon>Ascomycota</taxon>
        <taxon>Pezizomycotina</taxon>
        <taxon>Eurotiomycetes</taxon>
        <taxon>Eurotiomycetidae</taxon>
        <taxon>Eurotiales</taxon>
        <taxon>Aspergillaceae</taxon>
        <taxon>Aspergillus</taxon>
        <taxon>Aspergillus subgen. Polypaecilum</taxon>
    </lineage>
</organism>
<proteinExistence type="predicted"/>
<comment type="caution">
    <text evidence="2">The sequence shown here is derived from an EMBL/GenBank/DDBJ whole genome shotgun (WGS) entry which is preliminary data.</text>
</comment>
<keyword evidence="3" id="KW-1185">Reference proteome</keyword>
<evidence type="ECO:0008006" key="4">
    <source>
        <dbReference type="Google" id="ProtNLM"/>
    </source>
</evidence>
<sequence length="232" mass="26855">MSDTPEPESPPHTQATKLPRKVDSNIKPVEPLKGFADYDIWLFKVEATLQQHNLDALIDSTIPRPTPEDPKYEQWYKYSKLVKAWLAYQLAIPMIRAIICTRRRIEFADDYMNLIEQLVLGDPKLAWSKAANMTRSEYENIDHFIVGLKMHVRYSNRVDKRIKPAFAMDILFHEVKDEVKGYVDNMKARLTAKDRDNMTWDTFFQICEEVSAFAYENQTEGAGGGSEKSNDD</sequence>
<dbReference type="Proteomes" id="UP000266188">
    <property type="component" value="Unassembled WGS sequence"/>
</dbReference>
<dbReference type="STRING" id="2070753.A0A3A2ZFQ9"/>
<name>A0A3A2ZFQ9_9EURO</name>
<dbReference type="OrthoDB" id="4368839at2759"/>
<reference evidence="3" key="1">
    <citation type="submission" date="2017-02" db="EMBL/GenBank/DDBJ databases">
        <authorList>
            <person name="Tafer H."/>
            <person name="Lopandic K."/>
        </authorList>
    </citation>
    <scope>NUCLEOTIDE SEQUENCE [LARGE SCALE GENOMIC DNA]</scope>
    <source>
        <strain evidence="3">CBS 366.77</strain>
    </source>
</reference>